<dbReference type="EMBL" id="CAJJDM010000212">
    <property type="protein sequence ID" value="CAD8117537.1"/>
    <property type="molecule type" value="Genomic_DNA"/>
</dbReference>
<comment type="caution">
    <text evidence="1">The sequence shown here is derived from an EMBL/GenBank/DDBJ whole genome shotgun (WGS) entry which is preliminary data.</text>
</comment>
<dbReference type="Proteomes" id="UP000688137">
    <property type="component" value="Unassembled WGS sequence"/>
</dbReference>
<name>A0A8S1QSE9_PARPR</name>
<organism evidence="1 2">
    <name type="scientific">Paramecium primaurelia</name>
    <dbReference type="NCBI Taxonomy" id="5886"/>
    <lineage>
        <taxon>Eukaryota</taxon>
        <taxon>Sar</taxon>
        <taxon>Alveolata</taxon>
        <taxon>Ciliophora</taxon>
        <taxon>Intramacronucleata</taxon>
        <taxon>Oligohymenophorea</taxon>
        <taxon>Peniculida</taxon>
        <taxon>Parameciidae</taxon>
        <taxon>Paramecium</taxon>
    </lineage>
</organism>
<keyword evidence="2" id="KW-1185">Reference proteome</keyword>
<proteinExistence type="predicted"/>
<gene>
    <name evidence="1" type="ORF">PPRIM_AZ9-3.1.T2030002</name>
</gene>
<protein>
    <submittedName>
        <fullName evidence="1">Uncharacterized protein</fullName>
    </submittedName>
</protein>
<evidence type="ECO:0000313" key="2">
    <source>
        <dbReference type="Proteomes" id="UP000688137"/>
    </source>
</evidence>
<accession>A0A8S1QSE9</accession>
<dbReference type="AlphaFoldDB" id="A0A8S1QSE9"/>
<sequence>MEFVKQCLLMESCEFAKKMIKMHVNQLKINVIRIKINLYVKHIHIKLILLKQEVVRILKLGIISKFIYVTIINNNVLQWILILLNQDIVTQRQLSLIDGIQMQVHVFSCEKSIRLITEFNDILGTLIISFFLIY</sequence>
<reference evidence="1" key="1">
    <citation type="submission" date="2021-01" db="EMBL/GenBank/DDBJ databases">
        <authorList>
            <consortium name="Genoscope - CEA"/>
            <person name="William W."/>
        </authorList>
    </citation>
    <scope>NUCLEOTIDE SEQUENCE</scope>
</reference>
<evidence type="ECO:0000313" key="1">
    <source>
        <dbReference type="EMBL" id="CAD8117537.1"/>
    </source>
</evidence>